<comment type="caution">
    <text evidence="2">The sequence shown here is derived from an EMBL/GenBank/DDBJ whole genome shotgun (WGS) entry which is preliminary data.</text>
</comment>
<feature type="transmembrane region" description="Helical" evidence="1">
    <location>
        <begin position="41"/>
        <end position="62"/>
    </location>
</feature>
<dbReference type="Proteomes" id="UP000567293">
    <property type="component" value="Unassembled WGS sequence"/>
</dbReference>
<protein>
    <submittedName>
        <fullName evidence="2">Zinc-ribbon domain-containing protein</fullName>
    </submittedName>
</protein>
<sequence>MSWRSAFGLIPGPAKILAALAFVVFFFGVFEEYRASGLRTLIGLAGGTLAGAYFLLAGYVYADAVRRGMPPIPWAALAVLIPNCVGFVLYFLLRKPILHPCPSCGRGVAPDAAFCPRCGQPQMNMGPQPSREES</sequence>
<evidence type="ECO:0000313" key="3">
    <source>
        <dbReference type="Proteomes" id="UP000567293"/>
    </source>
</evidence>
<dbReference type="EMBL" id="JACDQQ010000988">
    <property type="protein sequence ID" value="MBA0085366.1"/>
    <property type="molecule type" value="Genomic_DNA"/>
</dbReference>
<keyword evidence="1" id="KW-1133">Transmembrane helix</keyword>
<evidence type="ECO:0000313" key="2">
    <source>
        <dbReference type="EMBL" id="MBA0085366.1"/>
    </source>
</evidence>
<feature type="transmembrane region" description="Helical" evidence="1">
    <location>
        <begin position="6"/>
        <end position="29"/>
    </location>
</feature>
<name>A0A7V8SWY8_9BACT</name>
<feature type="transmembrane region" description="Helical" evidence="1">
    <location>
        <begin position="74"/>
        <end position="93"/>
    </location>
</feature>
<proteinExistence type="predicted"/>
<reference evidence="2" key="1">
    <citation type="submission" date="2020-06" db="EMBL/GenBank/DDBJ databases">
        <title>Legume-microbial interactions unlock mineral nutrients during tropical forest succession.</title>
        <authorList>
            <person name="Epihov D.Z."/>
        </authorList>
    </citation>
    <scope>NUCLEOTIDE SEQUENCE [LARGE SCALE GENOMIC DNA]</scope>
    <source>
        <strain evidence="2">Pan2503</strain>
    </source>
</reference>
<gene>
    <name evidence="2" type="ORF">HRJ53_10240</name>
</gene>
<accession>A0A7V8SWY8</accession>
<evidence type="ECO:0000256" key="1">
    <source>
        <dbReference type="SAM" id="Phobius"/>
    </source>
</evidence>
<keyword evidence="3" id="KW-1185">Reference proteome</keyword>
<keyword evidence="1" id="KW-0472">Membrane</keyword>
<dbReference type="AlphaFoldDB" id="A0A7V8SWY8"/>
<keyword evidence="1" id="KW-0812">Transmembrane</keyword>
<organism evidence="2 3">
    <name type="scientific">Candidatus Acidiferrum panamense</name>
    <dbReference type="NCBI Taxonomy" id="2741543"/>
    <lineage>
        <taxon>Bacteria</taxon>
        <taxon>Pseudomonadati</taxon>
        <taxon>Acidobacteriota</taxon>
        <taxon>Terriglobia</taxon>
        <taxon>Candidatus Acidiferrales</taxon>
        <taxon>Candidatus Acidiferrum</taxon>
    </lineage>
</organism>